<proteinExistence type="inferred from homology"/>
<keyword evidence="2 7" id="KW-0489">Methyltransferase</keyword>
<evidence type="ECO:0000256" key="8">
    <source>
        <dbReference type="SAM" id="Phobius"/>
    </source>
</evidence>
<dbReference type="PANTHER" id="PTHR10631">
    <property type="entry name" value="N 2 ,N 2 -DIMETHYLGUANOSINE TRNA METHYLTRANSFERASE"/>
    <property type="match status" value="1"/>
</dbReference>
<keyword evidence="8" id="KW-1133">Transmembrane helix</keyword>
<sequence length="467" mass="52335">MSWRCHIAHVHAAGFVLLVTWAWWRWKQRSGAERWQPDQRRQEGSVSFELPPEAFFRAEAKAARDLGVLAVAILRARRGYASVLELFAGSGLRAARYLAEGSCDFIWANEANQDVHQAVVVNLTRATGRTGRVGRCDDLLPEWAAPARSWRLQEGLPLHGCEAGAHPGWRSCRQADKDSASVAVGWRVTHWEARALLGYCRATHRQFDVVDVDAFGCWTHIGDALEAVRPGGLLYLTATGLTSWKPSRSFRALGCLGRCPPAETIHDQMCRALVWHVAQTADRLNLVAETMFTLYRASGDVYRLMFRVTRRYGESSLLPQCVGLCACGSFVGPIEAEALFGARSFSRNCEACSGEVAFWGPLWVGPLQSEDFLEELQRDAEQYGLQGTRGLGRRSKEVRSRKFPLLATLRAESLWPPPRPWTLRLSELARRARRAPVKLQRLLEGLQAEGHSAGRVRQLGSDSWRFE</sequence>
<keyword evidence="4 7" id="KW-0949">S-adenosyl-L-methionine</keyword>
<organism evidence="9 10">
    <name type="scientific">Durusdinium trenchii</name>
    <dbReference type="NCBI Taxonomy" id="1381693"/>
    <lineage>
        <taxon>Eukaryota</taxon>
        <taxon>Sar</taxon>
        <taxon>Alveolata</taxon>
        <taxon>Dinophyceae</taxon>
        <taxon>Suessiales</taxon>
        <taxon>Symbiodiniaceae</taxon>
        <taxon>Durusdinium</taxon>
    </lineage>
</organism>
<gene>
    <name evidence="9" type="ORF">CCMP2556_LOCUS17300</name>
</gene>
<evidence type="ECO:0000256" key="4">
    <source>
        <dbReference type="ARBA" id="ARBA00022691"/>
    </source>
</evidence>
<evidence type="ECO:0000256" key="2">
    <source>
        <dbReference type="ARBA" id="ARBA00022603"/>
    </source>
</evidence>
<keyword evidence="5 7" id="KW-0819">tRNA processing</keyword>
<comment type="similarity">
    <text evidence="7">Belongs to the class I-like SAM-binding methyltransferase superfamily. Trm1 family.</text>
</comment>
<evidence type="ECO:0000313" key="10">
    <source>
        <dbReference type="Proteomes" id="UP001642484"/>
    </source>
</evidence>
<dbReference type="EC" id="2.1.1.216" evidence="7"/>
<dbReference type="PANTHER" id="PTHR10631:SF9">
    <property type="entry name" value="TRNA (GUANINE(26)-N(2))-DIMETHYLTRANSFERASE"/>
    <property type="match status" value="1"/>
</dbReference>
<dbReference type="InterPro" id="IPR002905">
    <property type="entry name" value="Trm1"/>
</dbReference>
<evidence type="ECO:0000256" key="6">
    <source>
        <dbReference type="ARBA" id="ARBA00022884"/>
    </source>
</evidence>
<name>A0ABP0KSP6_9DINO</name>
<dbReference type="SUPFAM" id="SSF53335">
    <property type="entry name" value="S-adenosyl-L-methionine-dependent methyltransferases"/>
    <property type="match status" value="1"/>
</dbReference>
<dbReference type="Pfam" id="PF02005">
    <property type="entry name" value="TRM"/>
    <property type="match status" value="1"/>
</dbReference>
<dbReference type="Gene3D" id="3.40.50.150">
    <property type="entry name" value="Vaccinia Virus protein VP39"/>
    <property type="match status" value="1"/>
</dbReference>
<keyword evidence="8" id="KW-0812">Transmembrane</keyword>
<evidence type="ECO:0000256" key="7">
    <source>
        <dbReference type="PROSITE-ProRule" id="PRU00958"/>
    </source>
</evidence>
<dbReference type="PROSITE" id="PS51626">
    <property type="entry name" value="SAM_MT_TRM1"/>
    <property type="match status" value="1"/>
</dbReference>
<protein>
    <recommendedName>
        <fullName evidence="7">tRNA (guanine(26)-N(2))-dimethyltransferase</fullName>
        <ecNumber evidence="7">2.1.1.216</ecNumber>
    </recommendedName>
</protein>
<accession>A0ABP0KSP6</accession>
<evidence type="ECO:0000256" key="1">
    <source>
        <dbReference type="ARBA" id="ARBA00022555"/>
    </source>
</evidence>
<keyword evidence="8" id="KW-0472">Membrane</keyword>
<keyword evidence="6 7" id="KW-0694">RNA-binding</keyword>
<feature type="transmembrane region" description="Helical" evidence="8">
    <location>
        <begin position="6"/>
        <end position="24"/>
    </location>
</feature>
<keyword evidence="1 7" id="KW-0820">tRNA-binding</keyword>
<evidence type="ECO:0000256" key="3">
    <source>
        <dbReference type="ARBA" id="ARBA00022679"/>
    </source>
</evidence>
<evidence type="ECO:0000256" key="5">
    <source>
        <dbReference type="ARBA" id="ARBA00022694"/>
    </source>
</evidence>
<keyword evidence="3 7" id="KW-0808">Transferase</keyword>
<comment type="catalytic activity">
    <reaction evidence="7">
        <text>guanosine(26) in tRNA + 2 S-adenosyl-L-methionine = N(2)-dimethylguanosine(26) in tRNA + 2 S-adenosyl-L-homocysteine + 2 H(+)</text>
        <dbReference type="Rhea" id="RHEA:43140"/>
        <dbReference type="Rhea" id="RHEA-COMP:10359"/>
        <dbReference type="Rhea" id="RHEA-COMP:10360"/>
        <dbReference type="ChEBI" id="CHEBI:15378"/>
        <dbReference type="ChEBI" id="CHEBI:57856"/>
        <dbReference type="ChEBI" id="CHEBI:59789"/>
        <dbReference type="ChEBI" id="CHEBI:74269"/>
        <dbReference type="ChEBI" id="CHEBI:74513"/>
        <dbReference type="EC" id="2.1.1.216"/>
    </reaction>
</comment>
<reference evidence="9 10" key="1">
    <citation type="submission" date="2024-02" db="EMBL/GenBank/DDBJ databases">
        <authorList>
            <person name="Chen Y."/>
            <person name="Shah S."/>
            <person name="Dougan E. K."/>
            <person name="Thang M."/>
            <person name="Chan C."/>
        </authorList>
    </citation>
    <scope>NUCLEOTIDE SEQUENCE [LARGE SCALE GENOMIC DNA]</scope>
</reference>
<evidence type="ECO:0000313" key="9">
    <source>
        <dbReference type="EMBL" id="CAK9028959.1"/>
    </source>
</evidence>
<dbReference type="InterPro" id="IPR029063">
    <property type="entry name" value="SAM-dependent_MTases_sf"/>
</dbReference>
<comment type="caution">
    <text evidence="9">The sequence shown here is derived from an EMBL/GenBank/DDBJ whole genome shotgun (WGS) entry which is preliminary data.</text>
</comment>
<dbReference type="EMBL" id="CAXAMN010009513">
    <property type="protein sequence ID" value="CAK9028959.1"/>
    <property type="molecule type" value="Genomic_DNA"/>
</dbReference>
<keyword evidence="10" id="KW-1185">Reference proteome</keyword>
<dbReference type="Proteomes" id="UP001642484">
    <property type="component" value="Unassembled WGS sequence"/>
</dbReference>